<evidence type="ECO:0008006" key="4">
    <source>
        <dbReference type="Google" id="ProtNLM"/>
    </source>
</evidence>
<evidence type="ECO:0000313" key="3">
    <source>
        <dbReference type="Proteomes" id="UP000194127"/>
    </source>
</evidence>
<feature type="compositionally biased region" description="Low complexity" evidence="1">
    <location>
        <begin position="23"/>
        <end position="32"/>
    </location>
</feature>
<dbReference type="STRING" id="670580.A0A1X6MY88"/>
<organism evidence="2 3">
    <name type="scientific">Postia placenta MAD-698-R-SB12</name>
    <dbReference type="NCBI Taxonomy" id="670580"/>
    <lineage>
        <taxon>Eukaryota</taxon>
        <taxon>Fungi</taxon>
        <taxon>Dikarya</taxon>
        <taxon>Basidiomycota</taxon>
        <taxon>Agaricomycotina</taxon>
        <taxon>Agaricomycetes</taxon>
        <taxon>Polyporales</taxon>
        <taxon>Adustoporiaceae</taxon>
        <taxon>Rhodonia</taxon>
    </lineage>
</organism>
<protein>
    <recommendedName>
        <fullName evidence="4">Retrotransposon gag domain-containing protein</fullName>
    </recommendedName>
</protein>
<dbReference type="EMBL" id="KZ110599">
    <property type="protein sequence ID" value="OSX61325.1"/>
    <property type="molecule type" value="Genomic_DNA"/>
</dbReference>
<dbReference type="RefSeq" id="XP_024338119.1">
    <property type="nucleotide sequence ID" value="XM_024485846.1"/>
</dbReference>
<name>A0A1X6MY88_9APHY</name>
<dbReference type="OrthoDB" id="2681631at2759"/>
<feature type="region of interest" description="Disordered" evidence="1">
    <location>
        <begin position="1"/>
        <end position="65"/>
    </location>
</feature>
<evidence type="ECO:0000256" key="1">
    <source>
        <dbReference type="SAM" id="MobiDB-lite"/>
    </source>
</evidence>
<evidence type="ECO:0000313" key="2">
    <source>
        <dbReference type="EMBL" id="OSX61325.1"/>
    </source>
</evidence>
<sequence>MSNPWEDPNAPRQGPSSPDELMRTPNRSPQRPQSRRSPPRLAQPQPSYPQVPVNPRPAPPVPPPNALAIALSQIATLLQNQQQGGGRKPVVNKPKDFDGNKDEYEKWKMEMRLFLADHQINDDNRRTNIIVSYIRGPKVDAFIRILYNTNCIGGYWQISSTDLWGILDDHYVDASLREKAQQKIEYVRQGNRSADDYIVEFEDLASQAGYNLGDEHVNGAPVSAALTATGEFARRKKLCGAATTATQTLLEASRQHNRLVKLLQQHHKELLGSYQWPGSHTSQEGMERVLCTKEVGSRCRSIGLASNAERRKQKKGHAETRGIYQTGRQGLSHNEYVSWLSKRG</sequence>
<keyword evidence="3" id="KW-1185">Reference proteome</keyword>
<gene>
    <name evidence="2" type="ORF">POSPLADRAFT_1145808</name>
</gene>
<dbReference type="GeneID" id="36330795"/>
<reference evidence="2 3" key="1">
    <citation type="submission" date="2017-04" db="EMBL/GenBank/DDBJ databases">
        <title>Genome Sequence of the Model Brown-Rot Fungus Postia placenta SB12.</title>
        <authorList>
            <consortium name="DOE Joint Genome Institute"/>
            <person name="Gaskell J."/>
            <person name="Kersten P."/>
            <person name="Larrondo L.F."/>
            <person name="Canessa P."/>
            <person name="Martinez D."/>
            <person name="Hibbett D."/>
            <person name="Schmoll M."/>
            <person name="Kubicek C.P."/>
            <person name="Martinez A.T."/>
            <person name="Yadav J."/>
            <person name="Master E."/>
            <person name="Magnuson J.K."/>
            <person name="James T."/>
            <person name="Yaver D."/>
            <person name="Berka R."/>
            <person name="Labutti K."/>
            <person name="Lipzen A."/>
            <person name="Aerts A."/>
            <person name="Barry K."/>
            <person name="Henrissat B."/>
            <person name="Blanchette R."/>
            <person name="Grigoriev I."/>
            <person name="Cullen D."/>
        </authorList>
    </citation>
    <scope>NUCLEOTIDE SEQUENCE [LARGE SCALE GENOMIC DNA]</scope>
    <source>
        <strain evidence="2 3">MAD-698-R-SB12</strain>
    </source>
</reference>
<accession>A0A1X6MY88</accession>
<dbReference type="Proteomes" id="UP000194127">
    <property type="component" value="Unassembled WGS sequence"/>
</dbReference>
<feature type="region of interest" description="Disordered" evidence="1">
    <location>
        <begin position="79"/>
        <end position="99"/>
    </location>
</feature>
<feature type="compositionally biased region" description="Pro residues" evidence="1">
    <location>
        <begin position="46"/>
        <end position="65"/>
    </location>
</feature>
<dbReference type="AlphaFoldDB" id="A0A1X6MY88"/>
<proteinExistence type="predicted"/>